<evidence type="ECO:0000313" key="10">
    <source>
        <dbReference type="EMBL" id="TCK04521.1"/>
    </source>
</evidence>
<evidence type="ECO:0000256" key="6">
    <source>
        <dbReference type="ARBA" id="ARBA00022989"/>
    </source>
</evidence>
<feature type="transmembrane region" description="Helical" evidence="8">
    <location>
        <begin position="180"/>
        <end position="197"/>
    </location>
</feature>
<dbReference type="GO" id="GO:0009103">
    <property type="term" value="P:lipopolysaccharide biosynthetic process"/>
    <property type="evidence" value="ECO:0007669"/>
    <property type="project" value="UniProtKB-ARBA"/>
</dbReference>
<evidence type="ECO:0000256" key="5">
    <source>
        <dbReference type="ARBA" id="ARBA00022692"/>
    </source>
</evidence>
<accession>A0A4R1GCP5</accession>
<feature type="transmembrane region" description="Helical" evidence="8">
    <location>
        <begin position="256"/>
        <end position="276"/>
    </location>
</feature>
<keyword evidence="11" id="KW-1185">Reference proteome</keyword>
<feature type="transmembrane region" description="Helical" evidence="8">
    <location>
        <begin position="291"/>
        <end position="308"/>
    </location>
</feature>
<feature type="domain" description="Glycosyltransferase RgtA/B/C/D-like" evidence="9">
    <location>
        <begin position="58"/>
        <end position="219"/>
    </location>
</feature>
<evidence type="ECO:0000256" key="2">
    <source>
        <dbReference type="ARBA" id="ARBA00022475"/>
    </source>
</evidence>
<keyword evidence="3" id="KW-0328">Glycosyltransferase</keyword>
<feature type="transmembrane region" description="Helical" evidence="8">
    <location>
        <begin position="110"/>
        <end position="129"/>
    </location>
</feature>
<evidence type="ECO:0000256" key="8">
    <source>
        <dbReference type="SAM" id="Phobius"/>
    </source>
</evidence>
<evidence type="ECO:0000256" key="3">
    <source>
        <dbReference type="ARBA" id="ARBA00022676"/>
    </source>
</evidence>
<comment type="caution">
    <text evidence="10">The sequence shown here is derived from an EMBL/GenBank/DDBJ whole genome shotgun (WGS) entry which is preliminary data.</text>
</comment>
<evidence type="ECO:0000256" key="1">
    <source>
        <dbReference type="ARBA" id="ARBA00004651"/>
    </source>
</evidence>
<dbReference type="OrthoDB" id="9775035at2"/>
<organism evidence="10 11">
    <name type="scientific">Phorcysia thermohydrogeniphila</name>
    <dbReference type="NCBI Taxonomy" id="936138"/>
    <lineage>
        <taxon>Bacteria</taxon>
        <taxon>Pseudomonadati</taxon>
        <taxon>Aquificota</taxon>
        <taxon>Aquificia</taxon>
        <taxon>Desulfurobacteriales</taxon>
        <taxon>Desulfurobacteriaceae</taxon>
        <taxon>Phorcysia</taxon>
    </lineage>
</organism>
<evidence type="ECO:0000256" key="4">
    <source>
        <dbReference type="ARBA" id="ARBA00022679"/>
    </source>
</evidence>
<feature type="transmembrane region" description="Helical" evidence="8">
    <location>
        <begin position="369"/>
        <end position="387"/>
    </location>
</feature>
<feature type="transmembrane region" description="Helical" evidence="8">
    <location>
        <begin position="6"/>
        <end position="27"/>
    </location>
</feature>
<dbReference type="PANTHER" id="PTHR33908">
    <property type="entry name" value="MANNOSYLTRANSFERASE YKCB-RELATED"/>
    <property type="match status" value="1"/>
</dbReference>
<comment type="subcellular location">
    <subcellularLocation>
        <location evidence="1">Cell membrane</location>
        <topology evidence="1">Multi-pass membrane protein</topology>
    </subcellularLocation>
</comment>
<protein>
    <submittedName>
        <fullName evidence="10">4-amino-4-deoxy-L-arabinose transferase-like glycosyltransferase</fullName>
    </submittedName>
</protein>
<gene>
    <name evidence="10" type="ORF">CLV27_0953</name>
</gene>
<evidence type="ECO:0000259" key="9">
    <source>
        <dbReference type="Pfam" id="PF13231"/>
    </source>
</evidence>
<evidence type="ECO:0000313" key="11">
    <source>
        <dbReference type="Proteomes" id="UP000295777"/>
    </source>
</evidence>
<reference evidence="10 11" key="1">
    <citation type="submission" date="2019-03" db="EMBL/GenBank/DDBJ databases">
        <title>Genomic Encyclopedia of Archaeal and Bacterial Type Strains, Phase II (KMG-II): from individual species to whole genera.</title>
        <authorList>
            <person name="Goeker M."/>
        </authorList>
    </citation>
    <scope>NUCLEOTIDE SEQUENCE [LARGE SCALE GENOMIC DNA]</scope>
    <source>
        <strain evidence="10 11">DSM 24425</strain>
    </source>
</reference>
<dbReference type="PANTHER" id="PTHR33908:SF3">
    <property type="entry name" value="UNDECAPRENYL PHOSPHATE-ALPHA-4-AMINO-4-DEOXY-L-ARABINOSE ARABINOSYL TRANSFERASE"/>
    <property type="match status" value="1"/>
</dbReference>
<feature type="transmembrane region" description="Helical" evidence="8">
    <location>
        <begin position="87"/>
        <end position="105"/>
    </location>
</feature>
<keyword evidence="7 8" id="KW-0472">Membrane</keyword>
<proteinExistence type="predicted"/>
<dbReference type="GO" id="GO:0010041">
    <property type="term" value="P:response to iron(III) ion"/>
    <property type="evidence" value="ECO:0007669"/>
    <property type="project" value="TreeGrafter"/>
</dbReference>
<feature type="transmembrane region" description="Helical" evidence="8">
    <location>
        <begin position="204"/>
        <end position="222"/>
    </location>
</feature>
<evidence type="ECO:0000256" key="7">
    <source>
        <dbReference type="ARBA" id="ARBA00023136"/>
    </source>
</evidence>
<keyword evidence="4 10" id="KW-0808">Transferase</keyword>
<name>A0A4R1GCP5_9BACT</name>
<keyword evidence="5 8" id="KW-0812">Transmembrane</keyword>
<keyword evidence="6 8" id="KW-1133">Transmembrane helix</keyword>
<sequence length="521" mass="60513">MESRDFRWFLFFLLFALSINIGTLTLYHEEPRRGIVTFEMLKTGDFLQPTVLGEPYYKKPPFHNWILSLSAMAFGSVSEVALRFPSVLSVLLTSLLVFWFTGRFFDRRRALLSSLIFSTFYIVLFGYGSKCEPDTLFTLLVSSSILFWFYLMERGRELPAWIVGYFLTSLAALTKGLPAVHFFLISVGVYFFISGNFRRLFSFNHFLGLTVGLLPFVGWLFSVKTEQAVATLLSEVVSRSPGHFDAVKTLKRYISFPFRFVGATFPWSLVFIYYFIKGRINPSESLNDRTIRFLLLSFFLNLLVYWIFPGSRLRYVMPILPLLAVLLAVWIGEIRFVHKRAKDILRFTLELLVPIGIVAGVVATHNPSFILKQTILFLIFAYLFYFFFMPRINYTPVVVLFALLMLLLRGFYSSYYVSVAEYKYPPVREVAKEIAELTKDHQLYTKTKYLQLCFYVEKYRDRILPFSKNPPKDSLFLSSRKEGNVLKEFPLGKHKFYLCSFSLKSISDRTSEEGALKTKLQ</sequence>
<dbReference type="Pfam" id="PF13231">
    <property type="entry name" value="PMT_2"/>
    <property type="match status" value="1"/>
</dbReference>
<dbReference type="InterPro" id="IPR038731">
    <property type="entry name" value="RgtA/B/C-like"/>
</dbReference>
<dbReference type="GO" id="GO:0016763">
    <property type="term" value="F:pentosyltransferase activity"/>
    <property type="evidence" value="ECO:0007669"/>
    <property type="project" value="TreeGrafter"/>
</dbReference>
<feature type="transmembrane region" description="Helical" evidence="8">
    <location>
        <begin position="344"/>
        <end position="363"/>
    </location>
</feature>
<feature type="transmembrane region" description="Helical" evidence="8">
    <location>
        <begin position="314"/>
        <end position="332"/>
    </location>
</feature>
<keyword evidence="2" id="KW-1003">Cell membrane</keyword>
<dbReference type="Proteomes" id="UP000295777">
    <property type="component" value="Unassembled WGS sequence"/>
</dbReference>
<dbReference type="EMBL" id="SMFV01000003">
    <property type="protein sequence ID" value="TCK04521.1"/>
    <property type="molecule type" value="Genomic_DNA"/>
</dbReference>
<dbReference type="AlphaFoldDB" id="A0A4R1GCP5"/>
<feature type="transmembrane region" description="Helical" evidence="8">
    <location>
        <begin position="394"/>
        <end position="412"/>
    </location>
</feature>
<dbReference type="InterPro" id="IPR050297">
    <property type="entry name" value="LipidA_mod_glycosyltrf_83"/>
</dbReference>
<dbReference type="RefSeq" id="WP_132526321.1">
    <property type="nucleotide sequence ID" value="NZ_SMFV01000003.1"/>
</dbReference>
<dbReference type="GO" id="GO:0005886">
    <property type="term" value="C:plasma membrane"/>
    <property type="evidence" value="ECO:0007669"/>
    <property type="project" value="UniProtKB-SubCell"/>
</dbReference>